<comment type="caution">
    <text evidence="2">The sequence shown here is derived from an EMBL/GenBank/DDBJ whole genome shotgun (WGS) entry which is preliminary data.</text>
</comment>
<gene>
    <name evidence="2" type="ORF">Pla144_21690</name>
</gene>
<dbReference type="OrthoDB" id="8561347at2"/>
<protein>
    <recommendedName>
        <fullName evidence="1">DUF6475 domain-containing protein</fullName>
    </recommendedName>
</protein>
<dbReference type="EMBL" id="SJPS01000003">
    <property type="protein sequence ID" value="TWU27396.1"/>
    <property type="molecule type" value="Genomic_DNA"/>
</dbReference>
<evidence type="ECO:0000259" key="1">
    <source>
        <dbReference type="Pfam" id="PF20081"/>
    </source>
</evidence>
<evidence type="ECO:0000313" key="3">
    <source>
        <dbReference type="Proteomes" id="UP000318437"/>
    </source>
</evidence>
<sequence>MNNIKSQVVEIIARAVAILASSIRIEVDEFLLESYRIALQDVAPEKIERAIEIVLQGDFQFMPTPGRLRFIARSGVASLEYRADIAWHEFDQAVGRYGGDCSVSFDDGLINATVRSLGGWPYCCEKTGDDYNVWLKKEFKETYCRLWSCDDVSSDLRAPLTGRLALANSGYAEDELGKYKAFTGGIESIPTEQPVLLPPSDAIQSIGHPRGGEPKQLLFDRLWNS</sequence>
<dbReference type="AlphaFoldDB" id="A0A5C6CWM2"/>
<evidence type="ECO:0000313" key="2">
    <source>
        <dbReference type="EMBL" id="TWU27396.1"/>
    </source>
</evidence>
<dbReference type="InterPro" id="IPR045521">
    <property type="entry name" value="DUF6475"/>
</dbReference>
<dbReference type="Proteomes" id="UP000318437">
    <property type="component" value="Unassembled WGS sequence"/>
</dbReference>
<dbReference type="Pfam" id="PF20081">
    <property type="entry name" value="DUF6475"/>
    <property type="match status" value="1"/>
</dbReference>
<name>A0A5C6CWM2_9BACT</name>
<proteinExistence type="predicted"/>
<accession>A0A5C6CWM2</accession>
<reference evidence="2 3" key="1">
    <citation type="submission" date="2019-02" db="EMBL/GenBank/DDBJ databases">
        <title>Deep-cultivation of Planctomycetes and their phenomic and genomic characterization uncovers novel biology.</title>
        <authorList>
            <person name="Wiegand S."/>
            <person name="Jogler M."/>
            <person name="Boedeker C."/>
            <person name="Pinto D."/>
            <person name="Vollmers J."/>
            <person name="Rivas-Marin E."/>
            <person name="Kohn T."/>
            <person name="Peeters S.H."/>
            <person name="Heuer A."/>
            <person name="Rast P."/>
            <person name="Oberbeckmann S."/>
            <person name="Bunk B."/>
            <person name="Jeske O."/>
            <person name="Meyerdierks A."/>
            <person name="Storesund J.E."/>
            <person name="Kallscheuer N."/>
            <person name="Luecker S."/>
            <person name="Lage O.M."/>
            <person name="Pohl T."/>
            <person name="Merkel B.J."/>
            <person name="Hornburger P."/>
            <person name="Mueller R.-W."/>
            <person name="Bruemmer F."/>
            <person name="Labrenz M."/>
            <person name="Spormann A.M."/>
            <person name="Op Den Camp H."/>
            <person name="Overmann J."/>
            <person name="Amann R."/>
            <person name="Jetten M.S.M."/>
            <person name="Mascher T."/>
            <person name="Medema M.H."/>
            <person name="Devos D.P."/>
            <person name="Kaster A.-K."/>
            <person name="Ovreas L."/>
            <person name="Rohde M."/>
            <person name="Galperin M.Y."/>
            <person name="Jogler C."/>
        </authorList>
    </citation>
    <scope>NUCLEOTIDE SEQUENCE [LARGE SCALE GENOMIC DNA]</scope>
    <source>
        <strain evidence="2 3">Pla144</strain>
    </source>
</reference>
<organism evidence="2 3">
    <name type="scientific">Bythopirellula polymerisocia</name>
    <dbReference type="NCBI Taxonomy" id="2528003"/>
    <lineage>
        <taxon>Bacteria</taxon>
        <taxon>Pseudomonadati</taxon>
        <taxon>Planctomycetota</taxon>
        <taxon>Planctomycetia</taxon>
        <taxon>Pirellulales</taxon>
        <taxon>Lacipirellulaceae</taxon>
        <taxon>Bythopirellula</taxon>
    </lineage>
</organism>
<dbReference type="RefSeq" id="WP_146450609.1">
    <property type="nucleotide sequence ID" value="NZ_SJPS01000003.1"/>
</dbReference>
<feature type="domain" description="DUF6475" evidence="1">
    <location>
        <begin position="103"/>
        <end position="165"/>
    </location>
</feature>
<keyword evidence="3" id="KW-1185">Reference proteome</keyword>